<dbReference type="KEGG" id="fsn:GS03_00013"/>
<evidence type="ECO:0000313" key="2">
    <source>
        <dbReference type="Proteomes" id="UP000296862"/>
    </source>
</evidence>
<keyword evidence="2" id="KW-1185">Reference proteome</keyword>
<proteinExistence type="predicted"/>
<protein>
    <recommendedName>
        <fullName evidence="3">Lipoprotein</fullName>
    </recommendedName>
</protein>
<name>A0A4P7PPL4_9FLAO</name>
<dbReference type="Proteomes" id="UP000296862">
    <property type="component" value="Chromosome"/>
</dbReference>
<sequence>MRILSFCMLLLLVSCKTTYRRADISSISQKEKAKVYDFGKRLLETCKTRQFVQLSEREVSKGLATLSLAEMQHACDALDKTNGKFIDMKLIEVIDDTYTGGAKVYRYKGNFERNDVVREIRIWLGTDGKFYGIIWQEWNDEYIPYKKK</sequence>
<evidence type="ECO:0000313" key="1">
    <source>
        <dbReference type="EMBL" id="QBZ96541.1"/>
    </source>
</evidence>
<dbReference type="RefSeq" id="WP_136150546.1">
    <property type="nucleotide sequence ID" value="NZ_CP038810.1"/>
</dbReference>
<dbReference type="OrthoDB" id="1360174at2"/>
<dbReference type="PROSITE" id="PS51257">
    <property type="entry name" value="PROKAR_LIPOPROTEIN"/>
    <property type="match status" value="1"/>
</dbReference>
<evidence type="ECO:0008006" key="3">
    <source>
        <dbReference type="Google" id="ProtNLM"/>
    </source>
</evidence>
<reference evidence="1 2" key="1">
    <citation type="submission" date="2019-04" db="EMBL/GenBank/DDBJ databases">
        <title>Flavobacterium sp. GS03.</title>
        <authorList>
            <person name="Kim H."/>
        </authorList>
    </citation>
    <scope>NUCLEOTIDE SEQUENCE [LARGE SCALE GENOMIC DNA]</scope>
    <source>
        <strain evidence="1 2">GS03</strain>
    </source>
</reference>
<dbReference type="AlphaFoldDB" id="A0A4P7PPL4"/>
<gene>
    <name evidence="1" type="ORF">GS03_00013</name>
</gene>
<dbReference type="EMBL" id="CP038810">
    <property type="protein sequence ID" value="QBZ96541.1"/>
    <property type="molecule type" value="Genomic_DNA"/>
</dbReference>
<organism evidence="1 2">
    <name type="scientific">Flavobacterium sangjuense</name>
    <dbReference type="NCBI Taxonomy" id="2518177"/>
    <lineage>
        <taxon>Bacteria</taxon>
        <taxon>Pseudomonadati</taxon>
        <taxon>Bacteroidota</taxon>
        <taxon>Flavobacteriia</taxon>
        <taxon>Flavobacteriales</taxon>
        <taxon>Flavobacteriaceae</taxon>
        <taxon>Flavobacterium</taxon>
    </lineage>
</organism>
<accession>A0A4P7PPL4</accession>